<dbReference type="InterPro" id="IPR036770">
    <property type="entry name" value="Ankyrin_rpt-contain_sf"/>
</dbReference>
<sequence>MAKQVWESTEPQGGYNWEEIEENEESTVRKIWTPNRLVRGGWDRNTTSLTRECAAFDDNYPHYWTDLLMVDSVDGQAAHFHRTLVGPVHRGARAHRAPRRRPQLHHGRAHTATYTRRARNLSANGCHEHEYEEDDSEDDEDDDADMCADEMVGPDWNGHPDAEWRWASLGFSMSICFSRLGPVNFRTKDIHGATALHYASGRQCGIIAVEALLKAGANYKAKDDHGVTPLMNACRDSTISSTHYARCTETSMVRSPDHSISTCLQPAHAHGRMRALISPPIPCLETKECDYSIEKGNNWLRHLREKYEHRGSALPLFKNYGCTSTDLRRQMTDYNRSLLARAWGGNADPEPLPARACRRRRAEHPTEWLLFINCPKNLPGNDPLRKLFQSPVARARVGFSLLDLKWGFFFEEGGEGDQLGDERLFVVVKGTCRGEWSDHDENNHANGKQNGNFTHEPYTLPTSGPAWGSLPAV</sequence>
<dbReference type="Pfam" id="PF00023">
    <property type="entry name" value="Ank"/>
    <property type="match status" value="1"/>
</dbReference>
<accession>A0AAI8YGI8</accession>
<dbReference type="PROSITE" id="PS50297">
    <property type="entry name" value="ANK_REP_REGION"/>
    <property type="match status" value="1"/>
</dbReference>
<evidence type="ECO:0000313" key="3">
    <source>
        <dbReference type="EMBL" id="CAJ2503781.1"/>
    </source>
</evidence>
<dbReference type="InterPro" id="IPR002110">
    <property type="entry name" value="Ankyrin_rpt"/>
</dbReference>
<name>A0AAI8YGI8_9PEZI</name>
<dbReference type="SUPFAM" id="SSF48403">
    <property type="entry name" value="Ankyrin repeat"/>
    <property type="match status" value="1"/>
</dbReference>
<dbReference type="Gene3D" id="1.25.40.20">
    <property type="entry name" value="Ankyrin repeat-containing domain"/>
    <property type="match status" value="1"/>
</dbReference>
<dbReference type="PROSITE" id="PS50088">
    <property type="entry name" value="ANK_REPEAT"/>
    <property type="match status" value="1"/>
</dbReference>
<feature type="region of interest" description="Disordered" evidence="2">
    <location>
        <begin position="89"/>
        <end position="110"/>
    </location>
</feature>
<feature type="compositionally biased region" description="Basic residues" evidence="2">
    <location>
        <begin position="90"/>
        <end position="109"/>
    </location>
</feature>
<evidence type="ECO:0000313" key="4">
    <source>
        <dbReference type="Proteomes" id="UP001295740"/>
    </source>
</evidence>
<gene>
    <name evidence="3" type="ORF">KHLLAP_LOCUS4249</name>
</gene>
<evidence type="ECO:0000256" key="1">
    <source>
        <dbReference type="PROSITE-ProRule" id="PRU00023"/>
    </source>
</evidence>
<keyword evidence="4" id="KW-1185">Reference proteome</keyword>
<feature type="compositionally biased region" description="Polar residues" evidence="2">
    <location>
        <begin position="444"/>
        <end position="453"/>
    </location>
</feature>
<reference evidence="3" key="1">
    <citation type="submission" date="2023-10" db="EMBL/GenBank/DDBJ databases">
        <authorList>
            <person name="Hackl T."/>
        </authorList>
    </citation>
    <scope>NUCLEOTIDE SEQUENCE</scope>
</reference>
<dbReference type="Proteomes" id="UP001295740">
    <property type="component" value="Unassembled WGS sequence"/>
</dbReference>
<evidence type="ECO:0000256" key="2">
    <source>
        <dbReference type="SAM" id="MobiDB-lite"/>
    </source>
</evidence>
<organism evidence="3 4">
    <name type="scientific">Anthostomella pinea</name>
    <dbReference type="NCBI Taxonomy" id="933095"/>
    <lineage>
        <taxon>Eukaryota</taxon>
        <taxon>Fungi</taxon>
        <taxon>Dikarya</taxon>
        <taxon>Ascomycota</taxon>
        <taxon>Pezizomycotina</taxon>
        <taxon>Sordariomycetes</taxon>
        <taxon>Xylariomycetidae</taxon>
        <taxon>Xylariales</taxon>
        <taxon>Xylariaceae</taxon>
        <taxon>Anthostomella</taxon>
    </lineage>
</organism>
<dbReference type="EMBL" id="CAUWAG010000006">
    <property type="protein sequence ID" value="CAJ2503781.1"/>
    <property type="molecule type" value="Genomic_DNA"/>
</dbReference>
<feature type="repeat" description="ANK" evidence="1">
    <location>
        <begin position="191"/>
        <end position="224"/>
    </location>
</feature>
<protein>
    <submittedName>
        <fullName evidence="3">Uu.00g111750.m01.CDS01</fullName>
    </submittedName>
</protein>
<feature type="region of interest" description="Disordered" evidence="2">
    <location>
        <begin position="438"/>
        <end position="460"/>
    </location>
</feature>
<keyword evidence="1" id="KW-0040">ANK repeat</keyword>
<proteinExistence type="predicted"/>
<dbReference type="AlphaFoldDB" id="A0AAI8YGI8"/>
<comment type="caution">
    <text evidence="3">The sequence shown here is derived from an EMBL/GenBank/DDBJ whole genome shotgun (WGS) entry which is preliminary data.</text>
</comment>